<gene>
    <name evidence="2" type="ORF">O181_019334</name>
</gene>
<keyword evidence="3" id="KW-1185">Reference proteome</keyword>
<dbReference type="AlphaFoldDB" id="A0A9Q3GUM3"/>
<feature type="domain" description="Reverse transcriptase Ty1/copia-type" evidence="1">
    <location>
        <begin position="13"/>
        <end position="236"/>
    </location>
</feature>
<name>A0A9Q3GUM3_9BASI</name>
<reference evidence="2" key="1">
    <citation type="submission" date="2021-03" db="EMBL/GenBank/DDBJ databases">
        <title>Draft genome sequence of rust myrtle Austropuccinia psidii MF-1, a brazilian biotype.</title>
        <authorList>
            <person name="Quecine M.C."/>
            <person name="Pachon D.M.R."/>
            <person name="Bonatelli M.L."/>
            <person name="Correr F.H."/>
            <person name="Franceschini L.M."/>
            <person name="Leite T.F."/>
            <person name="Margarido G.R.A."/>
            <person name="Almeida C.A."/>
            <person name="Ferrarezi J.A."/>
            <person name="Labate C.A."/>
        </authorList>
    </citation>
    <scope>NUCLEOTIDE SEQUENCE</scope>
    <source>
        <strain evidence="2">MF-1</strain>
    </source>
</reference>
<dbReference type="InterPro" id="IPR043502">
    <property type="entry name" value="DNA/RNA_pol_sf"/>
</dbReference>
<accession>A0A9Q3GUM3</accession>
<evidence type="ECO:0000313" key="3">
    <source>
        <dbReference type="Proteomes" id="UP000765509"/>
    </source>
</evidence>
<dbReference type="InterPro" id="IPR013103">
    <property type="entry name" value="RVT_2"/>
</dbReference>
<dbReference type="SUPFAM" id="SSF56672">
    <property type="entry name" value="DNA/RNA polymerases"/>
    <property type="match status" value="1"/>
</dbReference>
<dbReference type="PANTHER" id="PTHR11439:SF467">
    <property type="entry name" value="INTEGRASE CATALYTIC DOMAIN-CONTAINING PROTEIN"/>
    <property type="match status" value="1"/>
</dbReference>
<sequence>MGKELGSLKAMHVWSEVPEEQANQVLGTRWVFAIKRDPEGEILKYKARVVVQGHRQIQGLNFDETFAPTPTFTSLRCLFAIASARRWDVQTFDVATAYLHSLLEEEVFVKAPPGIFLLPGKVFKLKKALYGLKQAGRCWWLHIRNILEKAGFQANEEDPSTYTYSQGKDKAILWMHVDDGVITASSAHLMDELKCVLSRELKLKWDDGIHSIVGIEVRRFEDKFALCQPALVKKLCDLNPSNITAGQPLPLMDLISEKASKIDKAYLSRIGMLLYVAQATRPDIMFSVNYLARFSMNTTPKHWAALEHLISYMRSTTNKALIIDLAGKEDMLKVYVDVNWGGKGSRSQHGFISFLMGSPVAWNSKRQTCVASSTCQAEYMALSFAARAGMWISQSITPITGRIKPVLLSDNQSAIKIANDSGSRKNSRHIKREFHLVNEIIVNKEVTISWITSKDQKADIFTKKQPKVKVDEFCKELLDWMFCGGECNGKREKVPEHDRKLVTQNITTI</sequence>
<protein>
    <recommendedName>
        <fullName evidence="1">Reverse transcriptase Ty1/copia-type domain-containing protein</fullName>
    </recommendedName>
</protein>
<dbReference type="EMBL" id="AVOT02005656">
    <property type="protein sequence ID" value="MBW0479619.1"/>
    <property type="molecule type" value="Genomic_DNA"/>
</dbReference>
<organism evidence="2 3">
    <name type="scientific">Austropuccinia psidii MF-1</name>
    <dbReference type="NCBI Taxonomy" id="1389203"/>
    <lineage>
        <taxon>Eukaryota</taxon>
        <taxon>Fungi</taxon>
        <taxon>Dikarya</taxon>
        <taxon>Basidiomycota</taxon>
        <taxon>Pucciniomycotina</taxon>
        <taxon>Pucciniomycetes</taxon>
        <taxon>Pucciniales</taxon>
        <taxon>Sphaerophragmiaceae</taxon>
        <taxon>Austropuccinia</taxon>
    </lineage>
</organism>
<dbReference type="Proteomes" id="UP000765509">
    <property type="component" value="Unassembled WGS sequence"/>
</dbReference>
<comment type="caution">
    <text evidence="2">The sequence shown here is derived from an EMBL/GenBank/DDBJ whole genome shotgun (WGS) entry which is preliminary data.</text>
</comment>
<dbReference type="PANTHER" id="PTHR11439">
    <property type="entry name" value="GAG-POL-RELATED RETROTRANSPOSON"/>
    <property type="match status" value="1"/>
</dbReference>
<evidence type="ECO:0000259" key="1">
    <source>
        <dbReference type="Pfam" id="PF07727"/>
    </source>
</evidence>
<evidence type="ECO:0000313" key="2">
    <source>
        <dbReference type="EMBL" id="MBW0479619.1"/>
    </source>
</evidence>
<dbReference type="OrthoDB" id="3344688at2759"/>
<dbReference type="Pfam" id="PF07727">
    <property type="entry name" value="RVT_2"/>
    <property type="match status" value="1"/>
</dbReference>
<proteinExistence type="predicted"/>
<dbReference type="CDD" id="cd09272">
    <property type="entry name" value="RNase_HI_RT_Ty1"/>
    <property type="match status" value="1"/>
</dbReference>